<dbReference type="Proteomes" id="UP000182360">
    <property type="component" value="Unassembled WGS sequence"/>
</dbReference>
<evidence type="ECO:0000256" key="1">
    <source>
        <dbReference type="SAM" id="Phobius"/>
    </source>
</evidence>
<evidence type="ECO:0000313" key="3">
    <source>
        <dbReference type="Proteomes" id="UP000182360"/>
    </source>
</evidence>
<keyword evidence="1" id="KW-0812">Transmembrane</keyword>
<accession>A0A1H9B8J5</accession>
<evidence type="ECO:0008006" key="4">
    <source>
        <dbReference type="Google" id="ProtNLM"/>
    </source>
</evidence>
<name>A0A1H9B8J5_9SPIR</name>
<gene>
    <name evidence="2" type="ORF">SAMN04487977_101613</name>
</gene>
<dbReference type="Pfam" id="PF11193">
    <property type="entry name" value="DUF2812"/>
    <property type="match status" value="1"/>
</dbReference>
<sequence length="186" mass="22069">MKNTKTLFRFYTLFEYEEEQAFLEKQHKNGWKVVSFKLPGLYKFEKCEPEDMTYRIDFTNENGSKNPEYRQMFADNGWEFLWSVNGFSIFRKPLAANNTDNSNEIFSDNSSKLQMLQKIQQRRLLPFITIFLCAVIPNFIKGIHGDFGSSIFDNIITIIFGVMFVLYTYVFIKSLVKIRKLKERLE</sequence>
<dbReference type="EMBL" id="FOFU01000001">
    <property type="protein sequence ID" value="SEP85189.1"/>
    <property type="molecule type" value="Genomic_DNA"/>
</dbReference>
<feature type="transmembrane region" description="Helical" evidence="1">
    <location>
        <begin position="124"/>
        <end position="143"/>
    </location>
</feature>
<keyword evidence="1" id="KW-0472">Membrane</keyword>
<evidence type="ECO:0000313" key="2">
    <source>
        <dbReference type="EMBL" id="SEP85189.1"/>
    </source>
</evidence>
<reference evidence="2 3" key="1">
    <citation type="submission" date="2016-10" db="EMBL/GenBank/DDBJ databases">
        <authorList>
            <person name="de Groot N.N."/>
        </authorList>
    </citation>
    <scope>NUCLEOTIDE SEQUENCE [LARGE SCALE GENOMIC DNA]</scope>
    <source>
        <strain evidence="2 3">B25</strain>
    </source>
</reference>
<keyword evidence="1" id="KW-1133">Transmembrane helix</keyword>
<dbReference type="OrthoDB" id="8757095at2"/>
<feature type="transmembrane region" description="Helical" evidence="1">
    <location>
        <begin position="155"/>
        <end position="176"/>
    </location>
</feature>
<proteinExistence type="predicted"/>
<dbReference type="InterPro" id="IPR021359">
    <property type="entry name" value="DUF2812"/>
</dbReference>
<dbReference type="AlphaFoldDB" id="A0A1H9B8J5"/>
<dbReference type="RefSeq" id="WP_074640759.1">
    <property type="nucleotide sequence ID" value="NZ_FOFU01000001.1"/>
</dbReference>
<organism evidence="2 3">
    <name type="scientific">Treponema bryantii</name>
    <dbReference type="NCBI Taxonomy" id="163"/>
    <lineage>
        <taxon>Bacteria</taxon>
        <taxon>Pseudomonadati</taxon>
        <taxon>Spirochaetota</taxon>
        <taxon>Spirochaetia</taxon>
        <taxon>Spirochaetales</taxon>
        <taxon>Treponemataceae</taxon>
        <taxon>Treponema</taxon>
    </lineage>
</organism>
<keyword evidence="3" id="KW-1185">Reference proteome</keyword>
<protein>
    <recommendedName>
        <fullName evidence="4">DUF2812 domain-containing protein</fullName>
    </recommendedName>
</protein>
<dbReference type="STRING" id="163.SAMN04487775_102321"/>